<organism evidence="1 2">
    <name type="scientific">Hypoxylon rubiginosum</name>
    <dbReference type="NCBI Taxonomy" id="110542"/>
    <lineage>
        <taxon>Eukaryota</taxon>
        <taxon>Fungi</taxon>
        <taxon>Dikarya</taxon>
        <taxon>Ascomycota</taxon>
        <taxon>Pezizomycotina</taxon>
        <taxon>Sordariomycetes</taxon>
        <taxon>Xylariomycetidae</taxon>
        <taxon>Xylariales</taxon>
        <taxon>Hypoxylaceae</taxon>
        <taxon>Hypoxylon</taxon>
    </lineage>
</organism>
<name>A0ACB9Z605_9PEZI</name>
<protein>
    <submittedName>
        <fullName evidence="1">Uncharacterized protein</fullName>
    </submittedName>
</protein>
<gene>
    <name evidence="1" type="ORF">F4820DRAFT_446968</name>
</gene>
<dbReference type="Proteomes" id="UP001497700">
    <property type="component" value="Unassembled WGS sequence"/>
</dbReference>
<sequence length="136" mass="15229">MFSNGLKSKPLPSQAVAELQGIADWLQSEKAEFHLDKNINICNNKDGLAKATSKFTTWFTTKVTPASSENRVTAIHFCEPTIVPLDQDWAEYLIPVHAVGDTIMVDDQQLNPGYYCHLEENVRVCGDFFAVLLLSR</sequence>
<evidence type="ECO:0000313" key="1">
    <source>
        <dbReference type="EMBL" id="KAI4866595.1"/>
    </source>
</evidence>
<proteinExistence type="predicted"/>
<dbReference type="EMBL" id="MU393457">
    <property type="protein sequence ID" value="KAI4866595.1"/>
    <property type="molecule type" value="Genomic_DNA"/>
</dbReference>
<comment type="caution">
    <text evidence="1">The sequence shown here is derived from an EMBL/GenBank/DDBJ whole genome shotgun (WGS) entry which is preliminary data.</text>
</comment>
<keyword evidence="2" id="KW-1185">Reference proteome</keyword>
<evidence type="ECO:0000313" key="2">
    <source>
        <dbReference type="Proteomes" id="UP001497700"/>
    </source>
</evidence>
<reference evidence="1 2" key="1">
    <citation type="journal article" date="2022" name="New Phytol.">
        <title>Ecological generalism drives hyperdiversity of secondary metabolite gene clusters in xylarialean endophytes.</title>
        <authorList>
            <person name="Franco M.E.E."/>
            <person name="Wisecaver J.H."/>
            <person name="Arnold A.E."/>
            <person name="Ju Y.M."/>
            <person name="Slot J.C."/>
            <person name="Ahrendt S."/>
            <person name="Moore L.P."/>
            <person name="Eastman K.E."/>
            <person name="Scott K."/>
            <person name="Konkel Z."/>
            <person name="Mondo S.J."/>
            <person name="Kuo A."/>
            <person name="Hayes R.D."/>
            <person name="Haridas S."/>
            <person name="Andreopoulos B."/>
            <person name="Riley R."/>
            <person name="LaButti K."/>
            <person name="Pangilinan J."/>
            <person name="Lipzen A."/>
            <person name="Amirebrahimi M."/>
            <person name="Yan J."/>
            <person name="Adam C."/>
            <person name="Keymanesh K."/>
            <person name="Ng V."/>
            <person name="Louie K."/>
            <person name="Northen T."/>
            <person name="Drula E."/>
            <person name="Henrissat B."/>
            <person name="Hsieh H.M."/>
            <person name="Youens-Clark K."/>
            <person name="Lutzoni F."/>
            <person name="Miadlikowska J."/>
            <person name="Eastwood D.C."/>
            <person name="Hamelin R.C."/>
            <person name="Grigoriev I.V."/>
            <person name="U'Ren J.M."/>
        </authorList>
    </citation>
    <scope>NUCLEOTIDE SEQUENCE [LARGE SCALE GENOMIC DNA]</scope>
    <source>
        <strain evidence="1 2">CBS 119005</strain>
    </source>
</reference>
<accession>A0ACB9Z605</accession>